<dbReference type="EMBL" id="LR797270">
    <property type="protein sequence ID" value="CAB4198452.1"/>
    <property type="molecule type" value="Genomic_DNA"/>
</dbReference>
<evidence type="ECO:0000313" key="1">
    <source>
        <dbReference type="EMBL" id="CAB4154778.1"/>
    </source>
</evidence>
<name>A0A6J5PN27_9CAUD</name>
<dbReference type="Gene3D" id="3.40.50.1000">
    <property type="entry name" value="HAD superfamily/HAD-like"/>
    <property type="match status" value="1"/>
</dbReference>
<dbReference type="InterPro" id="IPR023214">
    <property type="entry name" value="HAD_sf"/>
</dbReference>
<proteinExistence type="predicted"/>
<dbReference type="SUPFAM" id="SSF56784">
    <property type="entry name" value="HAD-like"/>
    <property type="match status" value="1"/>
</dbReference>
<accession>A0A6J5PN27</accession>
<evidence type="ECO:0000313" key="3">
    <source>
        <dbReference type="EMBL" id="CAB4198452.1"/>
    </source>
</evidence>
<reference evidence="2" key="1">
    <citation type="submission" date="2020-05" db="EMBL/GenBank/DDBJ databases">
        <authorList>
            <person name="Chiriac C."/>
            <person name="Salcher M."/>
            <person name="Ghai R."/>
            <person name="Kavagutti S V."/>
        </authorList>
    </citation>
    <scope>NUCLEOTIDE SEQUENCE</scope>
</reference>
<dbReference type="InterPro" id="IPR036412">
    <property type="entry name" value="HAD-like_sf"/>
</dbReference>
<protein>
    <submittedName>
        <fullName evidence="2">HAD-like domain containing protein</fullName>
    </submittedName>
</protein>
<organism evidence="2">
    <name type="scientific">uncultured Caudovirales phage</name>
    <dbReference type="NCBI Taxonomy" id="2100421"/>
    <lineage>
        <taxon>Viruses</taxon>
        <taxon>Duplodnaviria</taxon>
        <taxon>Heunggongvirae</taxon>
        <taxon>Uroviricota</taxon>
        <taxon>Caudoviricetes</taxon>
        <taxon>Peduoviridae</taxon>
        <taxon>Maltschvirus</taxon>
        <taxon>Maltschvirus maltsch</taxon>
    </lineage>
</organism>
<dbReference type="EMBL" id="LR796859">
    <property type="protein sequence ID" value="CAB4170771.1"/>
    <property type="molecule type" value="Genomic_DNA"/>
</dbReference>
<dbReference type="Pfam" id="PF08282">
    <property type="entry name" value="Hydrolase_3"/>
    <property type="match status" value="1"/>
</dbReference>
<gene>
    <name evidence="3" type="ORF">UFOVP1307_96</name>
    <name evidence="1" type="ORF">UFOVP651_27</name>
    <name evidence="2" type="ORF">UFOVP902_106</name>
</gene>
<dbReference type="EMBL" id="LR796625">
    <property type="protein sequence ID" value="CAB4154778.1"/>
    <property type="molecule type" value="Genomic_DNA"/>
</dbReference>
<sequence>MIVYHKDFFVNRLVKEWLSHEKLIIACDLDDTIIPYNPELTDSCTETVQLIKDCQTEGITFIINTARQGSKLSSSVEQVEALGIKVHAINKMPSNWALPIGIAGKVYANIFLDDRGGLECTKHQLRKAFEIVKQFREQQLLQSL</sequence>
<evidence type="ECO:0000313" key="2">
    <source>
        <dbReference type="EMBL" id="CAB4170771.1"/>
    </source>
</evidence>